<dbReference type="PROSITE" id="PS00018">
    <property type="entry name" value="EF_HAND_1"/>
    <property type="match status" value="4"/>
</dbReference>
<gene>
    <name evidence="4" type="ORF">SNE40_018750</name>
</gene>
<evidence type="ECO:0000256" key="2">
    <source>
        <dbReference type="ARBA" id="ARBA00022837"/>
    </source>
</evidence>
<accession>A0AAN8PCZ8</accession>
<evidence type="ECO:0000256" key="1">
    <source>
        <dbReference type="ARBA" id="ARBA00022737"/>
    </source>
</evidence>
<dbReference type="InterPro" id="IPR050230">
    <property type="entry name" value="CALM/Myosin/TropC-like"/>
</dbReference>
<dbReference type="GO" id="GO:0016460">
    <property type="term" value="C:myosin II complex"/>
    <property type="evidence" value="ECO:0007669"/>
    <property type="project" value="TreeGrafter"/>
</dbReference>
<name>A0AAN8PCZ8_PATCE</name>
<keyword evidence="1" id="KW-0677">Repeat</keyword>
<sequence length="149" mass="16806">MAEQMTEEQISQLKETFAAFDENGDGAITTSELGKVLKSIGQNPTEAELKDMINEVDADGNGTVDFSEFVTMMARKMNDRDTEDELFTAFCLFDEDKDGYISIDEMRLVMKKLGENLTDEEAHDMIRLADLDGDGKVNYSEFVKMMTDK</sequence>
<dbReference type="FunFam" id="1.10.238.10:FF:000527">
    <property type="entry name" value="Calmodulin-3"/>
    <property type="match status" value="1"/>
</dbReference>
<dbReference type="Gene3D" id="1.10.238.10">
    <property type="entry name" value="EF-hand"/>
    <property type="match status" value="2"/>
</dbReference>
<feature type="domain" description="EF-hand" evidence="3">
    <location>
        <begin position="81"/>
        <end position="116"/>
    </location>
</feature>
<dbReference type="PROSITE" id="PS50222">
    <property type="entry name" value="EF_HAND_2"/>
    <property type="match status" value="4"/>
</dbReference>
<organism evidence="4 5">
    <name type="scientific">Patella caerulea</name>
    <name type="common">Rayed Mediterranean limpet</name>
    <dbReference type="NCBI Taxonomy" id="87958"/>
    <lineage>
        <taxon>Eukaryota</taxon>
        <taxon>Metazoa</taxon>
        <taxon>Spiralia</taxon>
        <taxon>Lophotrochozoa</taxon>
        <taxon>Mollusca</taxon>
        <taxon>Gastropoda</taxon>
        <taxon>Patellogastropoda</taxon>
        <taxon>Patelloidea</taxon>
        <taxon>Patellidae</taxon>
        <taxon>Patella</taxon>
    </lineage>
</organism>
<keyword evidence="5" id="KW-1185">Reference proteome</keyword>
<dbReference type="PANTHER" id="PTHR23048:SF0">
    <property type="entry name" value="CALMODULIN LIKE 3"/>
    <property type="match status" value="1"/>
</dbReference>
<reference evidence="4 5" key="1">
    <citation type="submission" date="2024-01" db="EMBL/GenBank/DDBJ databases">
        <title>The genome of the rayed Mediterranean limpet Patella caerulea (Linnaeus, 1758).</title>
        <authorList>
            <person name="Anh-Thu Weber A."/>
            <person name="Halstead-Nussloch G."/>
        </authorList>
    </citation>
    <scope>NUCLEOTIDE SEQUENCE [LARGE SCALE GENOMIC DNA]</scope>
    <source>
        <strain evidence="4">AATW-2023a</strain>
        <tissue evidence="4">Whole specimen</tissue>
    </source>
</reference>
<evidence type="ECO:0000313" key="5">
    <source>
        <dbReference type="Proteomes" id="UP001347796"/>
    </source>
</evidence>
<proteinExistence type="predicted"/>
<dbReference type="InterPro" id="IPR002048">
    <property type="entry name" value="EF_hand_dom"/>
</dbReference>
<dbReference type="SUPFAM" id="SSF47473">
    <property type="entry name" value="EF-hand"/>
    <property type="match status" value="1"/>
</dbReference>
<evidence type="ECO:0000313" key="4">
    <source>
        <dbReference type="EMBL" id="KAK6170336.1"/>
    </source>
</evidence>
<dbReference type="CDD" id="cd00051">
    <property type="entry name" value="EFh"/>
    <property type="match status" value="2"/>
</dbReference>
<dbReference type="PANTHER" id="PTHR23048">
    <property type="entry name" value="MYOSIN LIGHT CHAIN 1, 3"/>
    <property type="match status" value="1"/>
</dbReference>
<dbReference type="Proteomes" id="UP001347796">
    <property type="component" value="Unassembled WGS sequence"/>
</dbReference>
<dbReference type="GO" id="GO:0005509">
    <property type="term" value="F:calcium ion binding"/>
    <property type="evidence" value="ECO:0007669"/>
    <property type="project" value="InterPro"/>
</dbReference>
<keyword evidence="2" id="KW-0106">Calcium</keyword>
<comment type="caution">
    <text evidence="4">The sequence shown here is derived from an EMBL/GenBank/DDBJ whole genome shotgun (WGS) entry which is preliminary data.</text>
</comment>
<dbReference type="AlphaFoldDB" id="A0AAN8PCZ8"/>
<protein>
    <recommendedName>
        <fullName evidence="3">EF-hand domain-containing protein</fullName>
    </recommendedName>
</protein>
<feature type="domain" description="EF-hand" evidence="3">
    <location>
        <begin position="8"/>
        <end position="43"/>
    </location>
</feature>
<feature type="domain" description="EF-hand" evidence="3">
    <location>
        <begin position="117"/>
        <end position="149"/>
    </location>
</feature>
<evidence type="ECO:0000259" key="3">
    <source>
        <dbReference type="PROSITE" id="PS50222"/>
    </source>
</evidence>
<dbReference type="InterPro" id="IPR018247">
    <property type="entry name" value="EF_Hand_1_Ca_BS"/>
</dbReference>
<dbReference type="InterPro" id="IPR011992">
    <property type="entry name" value="EF-hand-dom_pair"/>
</dbReference>
<dbReference type="Pfam" id="PF13499">
    <property type="entry name" value="EF-hand_7"/>
    <property type="match status" value="2"/>
</dbReference>
<dbReference type="EMBL" id="JAZGQO010000014">
    <property type="protein sequence ID" value="KAK6170336.1"/>
    <property type="molecule type" value="Genomic_DNA"/>
</dbReference>
<feature type="domain" description="EF-hand" evidence="3">
    <location>
        <begin position="44"/>
        <end position="79"/>
    </location>
</feature>
<dbReference type="SMART" id="SM00054">
    <property type="entry name" value="EFh"/>
    <property type="match status" value="4"/>
</dbReference>